<name>A0A0L8M5R0_STRVG</name>
<comment type="caution">
    <text evidence="1">The sequence shown here is derived from an EMBL/GenBank/DDBJ whole genome shotgun (WGS) entry which is preliminary data.</text>
</comment>
<gene>
    <name evidence="1" type="ORF">ADK75_30730</name>
</gene>
<accession>A0A0L8M5R0</accession>
<reference evidence="2" key="1">
    <citation type="submission" date="2015-07" db="EMBL/GenBank/DDBJ databases">
        <authorList>
            <consortium name="Consortium for Microbial Forensics and Genomics (microFORGE)"/>
            <person name="Knight B.M."/>
            <person name="Roberts D.P."/>
            <person name="Lin D."/>
            <person name="Hari K."/>
            <person name="Fletcher J."/>
            <person name="Melcher U."/>
            <person name="Blagden T."/>
            <person name="Winegar R.A."/>
        </authorList>
    </citation>
    <scope>NUCLEOTIDE SEQUENCE [LARGE SCALE GENOMIC DNA]</scope>
    <source>
        <strain evidence="2">NRRL B-1447</strain>
    </source>
</reference>
<dbReference type="Proteomes" id="UP000037084">
    <property type="component" value="Unassembled WGS sequence"/>
</dbReference>
<sequence length="174" mass="19145">MDNSLLAQIEAAVGRGKVVVSADDDAVVALVQETVKSGRTASFYLSREQARTLRDLHWTPELVKSSRHEPVSAEEKARIESELGIADIGAFRFGRFACKQGHEFGAFDFLQHGIRAHGRDAVKAIFEMKNVAFLRVNPYFAVNCATCDQPMEGGITYEGDTYAGCSYPDPPVCR</sequence>
<protein>
    <submittedName>
        <fullName evidence="1">Uncharacterized protein</fullName>
    </submittedName>
</protein>
<dbReference type="AlphaFoldDB" id="A0A0L8M5R0"/>
<dbReference type="PATRIC" id="fig|1961.12.peg.6818"/>
<evidence type="ECO:0000313" key="1">
    <source>
        <dbReference type="EMBL" id="KOG45644.1"/>
    </source>
</evidence>
<organism evidence="1 2">
    <name type="scientific">Streptomyces virginiae</name>
    <name type="common">Streptomyces cinnamonensis</name>
    <dbReference type="NCBI Taxonomy" id="1961"/>
    <lineage>
        <taxon>Bacteria</taxon>
        <taxon>Bacillati</taxon>
        <taxon>Actinomycetota</taxon>
        <taxon>Actinomycetes</taxon>
        <taxon>Kitasatosporales</taxon>
        <taxon>Streptomycetaceae</taxon>
        <taxon>Streptomyces</taxon>
    </lineage>
</organism>
<proteinExistence type="predicted"/>
<dbReference type="EMBL" id="LGUV01000362">
    <property type="protein sequence ID" value="KOG45644.1"/>
    <property type="molecule type" value="Genomic_DNA"/>
</dbReference>
<evidence type="ECO:0000313" key="2">
    <source>
        <dbReference type="Proteomes" id="UP000037084"/>
    </source>
</evidence>